<evidence type="ECO:0000313" key="2">
    <source>
        <dbReference type="EMBL" id="MEN2768215.1"/>
    </source>
</evidence>
<comment type="caution">
    <text evidence="2">The sequence shown here is derived from an EMBL/GenBank/DDBJ whole genome shotgun (WGS) entry which is preliminary data.</text>
</comment>
<evidence type="ECO:0008006" key="4">
    <source>
        <dbReference type="Google" id="ProtNLM"/>
    </source>
</evidence>
<reference evidence="2 3" key="1">
    <citation type="submission" date="2024-05" db="EMBL/GenBank/DDBJ databases">
        <authorList>
            <person name="Haq I."/>
            <person name="Ullah Z."/>
            <person name="Ahmad R."/>
            <person name="Li M."/>
            <person name="Tong Y."/>
        </authorList>
    </citation>
    <scope>NUCLEOTIDE SEQUENCE [LARGE SCALE GENOMIC DNA]</scope>
    <source>
        <strain evidence="2 3">16A2E</strain>
    </source>
</reference>
<accession>A0ABU9XIT3</accession>
<sequence>MNENERIHKIIEELRSLPEPDYNKYFDMNKQNNIHENLMKVSRKYEAKQRSGSFMKRASTAVLGLAAFMLFAIVLMTINSQRSDEQIGYTFEDFFHEKMAEMPEQENNYAYTLIHTEMNAVQDGDAIAVYKEDRNEDGEVFFIAYFEKQGKRWVWKQSRGSKIDSPVNWTSMNQAPFIYFGLIRDHSIVEVYAGDTQAKIITVADGNRFWYAISPKQDVEVMLVKDDGSQEILDQFDPESLEN</sequence>
<dbReference type="RefSeq" id="WP_345825694.1">
    <property type="nucleotide sequence ID" value="NZ_JBDIML010000004.1"/>
</dbReference>
<dbReference type="Proteomes" id="UP001444625">
    <property type="component" value="Unassembled WGS sequence"/>
</dbReference>
<evidence type="ECO:0000256" key="1">
    <source>
        <dbReference type="SAM" id="Phobius"/>
    </source>
</evidence>
<keyword evidence="1" id="KW-0472">Membrane</keyword>
<protein>
    <recommendedName>
        <fullName evidence="4">DUF4367 domain-containing protein</fullName>
    </recommendedName>
</protein>
<evidence type="ECO:0000313" key="3">
    <source>
        <dbReference type="Proteomes" id="UP001444625"/>
    </source>
</evidence>
<gene>
    <name evidence="2" type="ORF">ABC228_13615</name>
</gene>
<keyword evidence="1" id="KW-1133">Transmembrane helix</keyword>
<keyword evidence="1" id="KW-0812">Transmembrane</keyword>
<keyword evidence="3" id="KW-1185">Reference proteome</keyword>
<name>A0ABU9XIT3_9BACI</name>
<proteinExistence type="predicted"/>
<organism evidence="2 3">
    <name type="scientific">Ornithinibacillus xuwenensis</name>
    <dbReference type="NCBI Taxonomy" id="3144668"/>
    <lineage>
        <taxon>Bacteria</taxon>
        <taxon>Bacillati</taxon>
        <taxon>Bacillota</taxon>
        <taxon>Bacilli</taxon>
        <taxon>Bacillales</taxon>
        <taxon>Bacillaceae</taxon>
        <taxon>Ornithinibacillus</taxon>
    </lineage>
</organism>
<dbReference type="EMBL" id="JBDIML010000004">
    <property type="protein sequence ID" value="MEN2768215.1"/>
    <property type="molecule type" value="Genomic_DNA"/>
</dbReference>
<feature type="transmembrane region" description="Helical" evidence="1">
    <location>
        <begin position="58"/>
        <end position="78"/>
    </location>
</feature>